<proteinExistence type="inferred from homology"/>
<dbReference type="Pfam" id="PF23726">
    <property type="entry name" value="Beta-prop_RSE1_2nd"/>
    <property type="match status" value="1"/>
</dbReference>
<evidence type="ECO:0000259" key="6">
    <source>
        <dbReference type="Pfam" id="PF03178"/>
    </source>
</evidence>
<comment type="subcellular location">
    <subcellularLocation>
        <location evidence="1">Nucleus</location>
    </subcellularLocation>
</comment>
<sequence>MTYHKYVVTAQKPTATQFAVKGSFTAPNDTNLVLGKGTRIEIYTLTPDGLKPTLEFSIYGTITAMTLHVPPGRDKASLFLLTARHKYCVLNYSESSQQVLTEASGEVLMPGEMRMETGNIRTAMDPSGIYFAATLYQNILTVIIPSECARNREGTNHRRRSSLKTRESRRRHSQTKSSTPQDFVHINLADMFVVSIAFLQNSDEPTLMVLYDTPVGHRFLELFTLDLRNRELVPYKMKPERFGRDANLLIPMPAPVGGVVVISGQYIRFIHPDKNPRAIGIRPCTINSYSIMDQSGSRIMLADTDGTLYLLAVTLDNKTVDRLSLISLGQIPLPSCLVYLDNDVVFVGSTLGDSQLVHIMECDDTTSGDVQLEVLEEFPNLGPISDFCVADLDKQGHNQLITCSGVGKDSSLRIIRNGVGLNELAAIEISGVKGVWALRPLFEDVHDDMLVISFFNQTRILQLRDSTMVPVESHSGLALDQRTLVTAVMVGNLIIQVTEHSARLVESTPDGNLLDEWKAPEGTQITVASVNPTQCVLSTGFGQLIALQVSNNRFEEIGKTKLEHEVSCIDISPTDTSLASSVVAVGIWGNVGVLLLSLPYLNIIAEEPLAGTVMPRSILMAKFEEICYLLVALGDGQFYNFKLDSRQGKLWDKKRTFLGKQPISLGSFTSNGTTHVFAASDKPSVIHSRNQKLLYSNVNLKEVRCVTSFNSVSFPDAIALTTKEGLLIGQMEEIQKLHITKIATVDTPRRITHQESTRTFGLVTESSQQQLSSNGKPLMGGFELIDDQTFAVLDRIYFQAPERPLAVASVVFDNDANTYYVLGTGKETDAYDAVGEGRLLVFTVKDRKLDLVFQIKAHGIVENIRPMDGKVLVTSRGQINIYSWETGLSGKGYLVSECSHTTPTVTTSVASCNDMIVTGDTVCSMTALHYNPKTHTIEDLGSDEMHQQVTAVEALSQDLYIGAEREGHLFVVERSPSDSTESFQEEPLLDTVSQWHLGEMVNQFRFGSLGVDNSDPDSQTVSSSIIFVATSGSIGMIVDLSAERFNLLRQMQSNMTRIANSIGELSHADWRNWSTVDHQELSCNVIDGDLIESFLDLTPQQMQGVVDGQNGGRKLDLSIEDLCKVVEELMSIHS</sequence>
<dbReference type="InterPro" id="IPR015943">
    <property type="entry name" value="WD40/YVTN_repeat-like_dom_sf"/>
</dbReference>
<feature type="compositionally biased region" description="Basic residues" evidence="5">
    <location>
        <begin position="157"/>
        <end position="174"/>
    </location>
</feature>
<comment type="similarity">
    <text evidence="2">Belongs to the DDB1 family.</text>
</comment>
<dbReference type="EMBL" id="JBCLYO010000014">
    <property type="protein sequence ID" value="KAL0082831.1"/>
    <property type="molecule type" value="Genomic_DNA"/>
</dbReference>
<dbReference type="Proteomes" id="UP001448207">
    <property type="component" value="Unassembled WGS sequence"/>
</dbReference>
<dbReference type="Gene3D" id="2.130.10.10">
    <property type="entry name" value="YVTN repeat-like/Quinoprotein amine dehydrogenase"/>
    <property type="match status" value="3"/>
</dbReference>
<dbReference type="Pfam" id="PF03178">
    <property type="entry name" value="CPSF_A"/>
    <property type="match status" value="1"/>
</dbReference>
<dbReference type="Pfam" id="PF10433">
    <property type="entry name" value="Beta-prop_RSE1_1st"/>
    <property type="match status" value="1"/>
</dbReference>
<evidence type="ECO:0000256" key="2">
    <source>
        <dbReference type="ARBA" id="ARBA00007453"/>
    </source>
</evidence>
<dbReference type="Gene3D" id="1.10.150.910">
    <property type="match status" value="1"/>
</dbReference>
<evidence type="ECO:0000256" key="3">
    <source>
        <dbReference type="ARBA" id="ARBA00014577"/>
    </source>
</evidence>
<evidence type="ECO:0000259" key="7">
    <source>
        <dbReference type="Pfam" id="PF10433"/>
    </source>
</evidence>
<feature type="domain" description="RSE1/DDB1/CPSF1 second beta-propeller" evidence="8">
    <location>
        <begin position="422"/>
        <end position="731"/>
    </location>
</feature>
<evidence type="ECO:0000259" key="8">
    <source>
        <dbReference type="Pfam" id="PF23726"/>
    </source>
</evidence>
<feature type="domain" description="RSE1/DDB1/CPSF1 C-terminal" evidence="6">
    <location>
        <begin position="782"/>
        <end position="1096"/>
    </location>
</feature>
<accession>A0ABR3AVA3</accession>
<evidence type="ECO:0000313" key="9">
    <source>
        <dbReference type="EMBL" id="KAL0082831.1"/>
    </source>
</evidence>
<keyword evidence="10" id="KW-1185">Reference proteome</keyword>
<reference evidence="9 10" key="1">
    <citation type="submission" date="2024-04" db="EMBL/GenBank/DDBJ databases">
        <title>Symmetric and asymmetric DNA N6-adenine methylation regulates different biological responses in Mucorales.</title>
        <authorList>
            <consortium name="Lawrence Berkeley National Laboratory"/>
            <person name="Lax C."/>
            <person name="Mondo S.J."/>
            <person name="Osorio-Concepcion M."/>
            <person name="Muszewska A."/>
            <person name="Corrochano-Luque M."/>
            <person name="Gutierrez G."/>
            <person name="Riley R."/>
            <person name="Lipzen A."/>
            <person name="Guo J."/>
            <person name="Hundley H."/>
            <person name="Amirebrahimi M."/>
            <person name="Ng V."/>
            <person name="Lorenzo-Gutierrez D."/>
            <person name="Binder U."/>
            <person name="Yang J."/>
            <person name="Song Y."/>
            <person name="Canovas D."/>
            <person name="Navarro E."/>
            <person name="Freitag M."/>
            <person name="Gabaldon T."/>
            <person name="Grigoriev I.V."/>
            <person name="Corrochano L.M."/>
            <person name="Nicolas F.E."/>
            <person name="Garre V."/>
        </authorList>
    </citation>
    <scope>NUCLEOTIDE SEQUENCE [LARGE SCALE GENOMIC DNA]</scope>
    <source>
        <strain evidence="9 10">L51</strain>
    </source>
</reference>
<dbReference type="SUPFAM" id="SSF50998">
    <property type="entry name" value="Quinoprotein alcohol dehydrogenase-like"/>
    <property type="match status" value="1"/>
</dbReference>
<name>A0ABR3AVA3_PHYBL</name>
<dbReference type="InterPro" id="IPR050358">
    <property type="entry name" value="RSE1/DDB1/CFT1"/>
</dbReference>
<evidence type="ECO:0000256" key="5">
    <source>
        <dbReference type="SAM" id="MobiDB-lite"/>
    </source>
</evidence>
<keyword evidence="4" id="KW-0539">Nucleus</keyword>
<dbReference type="SUPFAM" id="SSF75011">
    <property type="entry name" value="3-carboxy-cis,cis-mucoante lactonizing enzyme"/>
    <property type="match status" value="1"/>
</dbReference>
<feature type="region of interest" description="Disordered" evidence="5">
    <location>
        <begin position="151"/>
        <end position="180"/>
    </location>
</feature>
<dbReference type="InterPro" id="IPR018846">
    <property type="entry name" value="Beta-prop_RSE1/DDB1/CPSF1_1st"/>
</dbReference>
<dbReference type="InterPro" id="IPR011047">
    <property type="entry name" value="Quinoprotein_ADH-like_sf"/>
</dbReference>
<feature type="domain" description="RSE1/DDB1/CPSF1 first beta-propeller" evidence="7">
    <location>
        <begin position="17"/>
        <end position="378"/>
    </location>
</feature>
<evidence type="ECO:0000256" key="1">
    <source>
        <dbReference type="ARBA" id="ARBA00004123"/>
    </source>
</evidence>
<evidence type="ECO:0000313" key="10">
    <source>
        <dbReference type="Proteomes" id="UP001448207"/>
    </source>
</evidence>
<comment type="caution">
    <text evidence="9">The sequence shown here is derived from an EMBL/GenBank/DDBJ whole genome shotgun (WGS) entry which is preliminary data.</text>
</comment>
<evidence type="ECO:0000256" key="4">
    <source>
        <dbReference type="ARBA" id="ARBA00023242"/>
    </source>
</evidence>
<organism evidence="9 10">
    <name type="scientific">Phycomyces blakesleeanus</name>
    <dbReference type="NCBI Taxonomy" id="4837"/>
    <lineage>
        <taxon>Eukaryota</taxon>
        <taxon>Fungi</taxon>
        <taxon>Fungi incertae sedis</taxon>
        <taxon>Mucoromycota</taxon>
        <taxon>Mucoromycotina</taxon>
        <taxon>Mucoromycetes</taxon>
        <taxon>Mucorales</taxon>
        <taxon>Phycomycetaceae</taxon>
        <taxon>Phycomyces</taxon>
    </lineage>
</organism>
<gene>
    <name evidence="9" type="ORF">J3Q64DRAFT_1750319</name>
</gene>
<dbReference type="InterPro" id="IPR058543">
    <property type="entry name" value="Beta-prop_RSE1/DDB1/CPSF1_2nd"/>
</dbReference>
<dbReference type="PANTHER" id="PTHR10644">
    <property type="entry name" value="DNA REPAIR/RNA PROCESSING CPSF FAMILY"/>
    <property type="match status" value="1"/>
</dbReference>
<dbReference type="InterPro" id="IPR004871">
    <property type="entry name" value="RSE1/DDB1/CPSF1_C"/>
</dbReference>
<protein>
    <recommendedName>
        <fullName evidence="3">DNA damage-binding protein 1</fullName>
    </recommendedName>
</protein>